<dbReference type="SUPFAM" id="SSF50729">
    <property type="entry name" value="PH domain-like"/>
    <property type="match status" value="1"/>
</dbReference>
<dbReference type="FunCoup" id="S2JW11">
    <property type="interactions" value="40"/>
</dbReference>
<evidence type="ECO:0000313" key="9">
    <source>
        <dbReference type="EMBL" id="EPB92627.1"/>
    </source>
</evidence>
<dbReference type="InterPro" id="IPR011993">
    <property type="entry name" value="PH-like_dom_sf"/>
</dbReference>
<protein>
    <recommendedName>
        <fullName evidence="3">Exocyst complex component EXO84</fullName>
    </recommendedName>
</protein>
<evidence type="ECO:0000256" key="1">
    <source>
        <dbReference type="ARBA" id="ARBA00004398"/>
    </source>
</evidence>
<dbReference type="VEuPathDB" id="FungiDB:HMPREF1544_00641"/>
<dbReference type="Pfam" id="PF25345">
    <property type="entry name" value="PH_EXO84"/>
    <property type="match status" value="1"/>
</dbReference>
<sequence length="725" mass="82120">MKSVGGTLRKKGLGGAEHFMKKDKHKQHSNASSASSPTASSISSPKSIASPHVPKSLASSSVAGGVSAPSNTKMAPSAPITVDLHRFADDNLQPEEFVRRTLGDTNEEGIRGFYKSLLDAKHVVGGDLQRNVYRNYTEFVSISKEISNLDADVLSVKEYLNELKSIWESFLAATNSSDISKVPGSVESIFASSANGRKKSDLMANDQNSIYRAQIMALWDNVEGSQRFIPHAQNKHIVRECVNFYDINPKTLQPRQAVHLFLLSDCLLLARRRGNRLVADHCWNIQDLTIVDVKDSSDLTNSLRIVVYPETFIYRSERVEDKLGLLNAYRRLIDDNDDKQLDAPQSGMLFIVRDGINVINFNETNDKQPRDSNNLHPDKEKWLVDLPDHLEVSIALREFEKSVVYLEKARHIVMSSSSSLPIVREARDHINHYTDELSQIISRDLSNTLLTKIQFQRYVNWLLRLDKSEKARQVFLGTRTLIIKKRIRQLVFEGDITTYISELALVVFTLIRNTCEWYRDSFKQNEMASGFVTWVREQTEVYADIYKRQVFGQSQLSCQVIADCFKSTLEQCSVLRKVGLDLKFLLEDLFLENVKETVVSYERRNMEKIGKIVVNDNFNVVSGQGLGNDVKVTSSVVSFYNLLVKFSNDICLLSKLQMYSTVIDSVCHLTEHYLRSMVAESRKKDLSKEQRTIASMNVSFILDNVVPRVSSQLNVSMAALFALSL</sequence>
<evidence type="ECO:0000259" key="8">
    <source>
        <dbReference type="Pfam" id="PF16528"/>
    </source>
</evidence>
<name>S2JW11_MUCC1</name>
<evidence type="ECO:0000256" key="6">
    <source>
        <dbReference type="ARBA" id="ARBA00022927"/>
    </source>
</evidence>
<feature type="domain" description="Exocyst component Exo84 C-terminal" evidence="8">
    <location>
        <begin position="381"/>
        <end position="583"/>
    </location>
</feature>
<dbReference type="Gene3D" id="1.20.58.1210">
    <property type="entry name" value="Exo84p, N-terminal helical domain"/>
    <property type="match status" value="1"/>
</dbReference>
<proteinExistence type="inferred from homology"/>
<keyword evidence="5" id="KW-0268">Exocytosis</keyword>
<dbReference type="Proteomes" id="UP000014254">
    <property type="component" value="Unassembled WGS sequence"/>
</dbReference>
<evidence type="ECO:0000256" key="2">
    <source>
        <dbReference type="ARBA" id="ARBA00007210"/>
    </source>
</evidence>
<dbReference type="InterPro" id="IPR016159">
    <property type="entry name" value="Cullin_repeat-like_dom_sf"/>
</dbReference>
<dbReference type="Pfam" id="PF08700">
    <property type="entry name" value="VPS51_Exo84_N"/>
    <property type="match status" value="1"/>
</dbReference>
<keyword evidence="10" id="KW-1185">Reference proteome</keyword>
<evidence type="ECO:0000256" key="7">
    <source>
        <dbReference type="SAM" id="MobiDB-lite"/>
    </source>
</evidence>
<gene>
    <name evidence="9" type="ORF">HMPREF1544_00641</name>
</gene>
<dbReference type="Gene3D" id="1.20.58.1220">
    <property type="entry name" value="Exo84p, C-terminal helical domain"/>
    <property type="match status" value="1"/>
</dbReference>
<dbReference type="STRING" id="1220926.S2JW11"/>
<evidence type="ECO:0000313" key="10">
    <source>
        <dbReference type="Proteomes" id="UP000014254"/>
    </source>
</evidence>
<feature type="compositionally biased region" description="Low complexity" evidence="7">
    <location>
        <begin position="29"/>
        <end position="70"/>
    </location>
</feature>
<organism evidence="9 10">
    <name type="scientific">Mucor circinelloides f. circinelloides (strain 1006PhL)</name>
    <name type="common">Mucormycosis agent</name>
    <name type="synonym">Calyptromyces circinelloides</name>
    <dbReference type="NCBI Taxonomy" id="1220926"/>
    <lineage>
        <taxon>Eukaryota</taxon>
        <taxon>Fungi</taxon>
        <taxon>Fungi incertae sedis</taxon>
        <taxon>Mucoromycota</taxon>
        <taxon>Mucoromycotina</taxon>
        <taxon>Mucoromycetes</taxon>
        <taxon>Mucorales</taxon>
        <taxon>Mucorineae</taxon>
        <taxon>Mucoraceae</taxon>
        <taxon>Mucor</taxon>
    </lineage>
</organism>
<keyword evidence="4" id="KW-0813">Transport</keyword>
<dbReference type="EMBL" id="KE123899">
    <property type="protein sequence ID" value="EPB92627.1"/>
    <property type="molecule type" value="Genomic_DNA"/>
</dbReference>
<accession>S2JW11</accession>
<dbReference type="InterPro" id="IPR033961">
    <property type="entry name" value="Exo84"/>
</dbReference>
<dbReference type="Gene3D" id="2.30.29.30">
    <property type="entry name" value="Pleckstrin-homology domain (PH domain)/Phosphotyrosine-binding domain (PTB)"/>
    <property type="match status" value="1"/>
</dbReference>
<dbReference type="OrthoDB" id="642193at2759"/>
<feature type="region of interest" description="Disordered" evidence="7">
    <location>
        <begin position="1"/>
        <end position="75"/>
    </location>
</feature>
<dbReference type="InParanoid" id="S2JW11"/>
<dbReference type="InterPro" id="IPR042560">
    <property type="entry name" value="Exo84_C_2"/>
</dbReference>
<dbReference type="GO" id="GO:0015031">
    <property type="term" value="P:protein transport"/>
    <property type="evidence" value="ECO:0007669"/>
    <property type="project" value="UniProtKB-KW"/>
</dbReference>
<evidence type="ECO:0000256" key="4">
    <source>
        <dbReference type="ARBA" id="ARBA00022448"/>
    </source>
</evidence>
<dbReference type="PANTHER" id="PTHR21426:SF12">
    <property type="entry name" value="EXOCYST COMPLEX COMPONENT 8"/>
    <property type="match status" value="1"/>
</dbReference>
<dbReference type="GO" id="GO:0030133">
    <property type="term" value="C:transport vesicle"/>
    <property type="evidence" value="ECO:0007669"/>
    <property type="project" value="UniProtKB-SubCell"/>
</dbReference>
<dbReference type="PANTHER" id="PTHR21426">
    <property type="entry name" value="EXOCYST COMPLEX COMPONENT 8"/>
    <property type="match status" value="1"/>
</dbReference>
<dbReference type="AlphaFoldDB" id="S2JW11"/>
<dbReference type="GO" id="GO:0006893">
    <property type="term" value="P:Golgi to plasma membrane transport"/>
    <property type="evidence" value="ECO:0007669"/>
    <property type="project" value="TreeGrafter"/>
</dbReference>
<dbReference type="OMA" id="AAWLPNR"/>
<comment type="subcellular location">
    <subcellularLocation>
        <location evidence="1">Cytoplasmic vesicle</location>
        <location evidence="1">Secretory vesicle</location>
    </subcellularLocation>
</comment>
<keyword evidence="6" id="KW-0653">Protein transport</keyword>
<dbReference type="GO" id="GO:0000145">
    <property type="term" value="C:exocyst"/>
    <property type="evidence" value="ECO:0007669"/>
    <property type="project" value="InterPro"/>
</dbReference>
<dbReference type="InterPro" id="IPR032403">
    <property type="entry name" value="Exo84_C"/>
</dbReference>
<dbReference type="Pfam" id="PF16528">
    <property type="entry name" value="Exo84_C"/>
    <property type="match status" value="1"/>
</dbReference>
<dbReference type="eggNOG" id="KOG2215">
    <property type="taxonomic scope" value="Eukaryota"/>
</dbReference>
<comment type="similarity">
    <text evidence="2">Belongs to the EXO84 family.</text>
</comment>
<reference evidence="10" key="1">
    <citation type="submission" date="2013-05" db="EMBL/GenBank/DDBJ databases">
        <title>The Genome sequence of Mucor circinelloides f. circinelloides 1006PhL.</title>
        <authorList>
            <consortium name="The Broad Institute Genomics Platform"/>
            <person name="Cuomo C."/>
            <person name="Earl A."/>
            <person name="Findley K."/>
            <person name="Lee S.C."/>
            <person name="Walker B."/>
            <person name="Young S."/>
            <person name="Zeng Q."/>
            <person name="Gargeya S."/>
            <person name="Fitzgerald M."/>
            <person name="Haas B."/>
            <person name="Abouelleil A."/>
            <person name="Allen A.W."/>
            <person name="Alvarado L."/>
            <person name="Arachchi H.M."/>
            <person name="Berlin A.M."/>
            <person name="Chapman S.B."/>
            <person name="Gainer-Dewar J."/>
            <person name="Goldberg J."/>
            <person name="Griggs A."/>
            <person name="Gujja S."/>
            <person name="Hansen M."/>
            <person name="Howarth C."/>
            <person name="Imamovic A."/>
            <person name="Ireland A."/>
            <person name="Larimer J."/>
            <person name="McCowan C."/>
            <person name="Murphy C."/>
            <person name="Pearson M."/>
            <person name="Poon T.W."/>
            <person name="Priest M."/>
            <person name="Roberts A."/>
            <person name="Saif S."/>
            <person name="Shea T."/>
            <person name="Sisk P."/>
            <person name="Sykes S."/>
            <person name="Wortman J."/>
            <person name="Nusbaum C."/>
            <person name="Birren B."/>
        </authorList>
    </citation>
    <scope>NUCLEOTIDE SEQUENCE [LARGE SCALE GENOMIC DNA]</scope>
    <source>
        <strain evidence="10">1006PhL</strain>
    </source>
</reference>
<evidence type="ECO:0000256" key="5">
    <source>
        <dbReference type="ARBA" id="ARBA00022483"/>
    </source>
</evidence>
<dbReference type="InterPro" id="IPR042561">
    <property type="entry name" value="Exo84_C_1"/>
</dbReference>
<dbReference type="GO" id="GO:0006887">
    <property type="term" value="P:exocytosis"/>
    <property type="evidence" value="ECO:0007669"/>
    <property type="project" value="UniProtKB-KW"/>
</dbReference>
<evidence type="ECO:0000256" key="3">
    <source>
        <dbReference type="ARBA" id="ARBA00021269"/>
    </source>
</evidence>
<dbReference type="SUPFAM" id="SSF74788">
    <property type="entry name" value="Cullin repeat-like"/>
    <property type="match status" value="1"/>
</dbReference>